<comment type="function">
    <text evidence="5">This is one of the proteins that binds to the 5S RNA in the ribosome where it forms part of the central protuberance.</text>
</comment>
<evidence type="ECO:0000313" key="9">
    <source>
        <dbReference type="EMBL" id="MFC4352089.1"/>
    </source>
</evidence>
<comment type="caution">
    <text evidence="9">The sequence shown here is derived from an EMBL/GenBank/DDBJ whole genome shotgun (WGS) entry which is preliminary data.</text>
</comment>
<feature type="compositionally biased region" description="Acidic residues" evidence="6">
    <location>
        <begin position="193"/>
        <end position="228"/>
    </location>
</feature>
<keyword evidence="3 5" id="KW-0689">Ribosomal protein</keyword>
<dbReference type="InterPro" id="IPR011035">
    <property type="entry name" value="Ribosomal_bL25/Gln-tRNA_synth"/>
</dbReference>
<dbReference type="NCBIfam" id="NF004130">
    <property type="entry name" value="PRK05618.1-5"/>
    <property type="match status" value="1"/>
</dbReference>
<evidence type="ECO:0000256" key="6">
    <source>
        <dbReference type="SAM" id="MobiDB-lite"/>
    </source>
</evidence>
<protein>
    <recommendedName>
        <fullName evidence="5">Large ribosomal subunit protein bL25</fullName>
    </recommendedName>
    <alternativeName>
        <fullName evidence="5">General stress protein CTC</fullName>
    </alternativeName>
</protein>
<evidence type="ECO:0000256" key="3">
    <source>
        <dbReference type="ARBA" id="ARBA00022980"/>
    </source>
</evidence>
<accession>A0ABV8UM39</accession>
<feature type="domain" description="Large ribosomal subunit protein bL25 beta" evidence="8">
    <location>
        <begin position="103"/>
        <end position="187"/>
    </location>
</feature>
<evidence type="ECO:0000256" key="4">
    <source>
        <dbReference type="ARBA" id="ARBA00023274"/>
    </source>
</evidence>
<evidence type="ECO:0000259" key="7">
    <source>
        <dbReference type="Pfam" id="PF01386"/>
    </source>
</evidence>
<dbReference type="HAMAP" id="MF_01334">
    <property type="entry name" value="Ribosomal_bL25_CTC"/>
    <property type="match status" value="1"/>
</dbReference>
<dbReference type="Gene3D" id="2.40.240.10">
    <property type="entry name" value="Ribosomal Protein L25, Chain P"/>
    <property type="match status" value="1"/>
</dbReference>
<evidence type="ECO:0000313" key="10">
    <source>
        <dbReference type="Proteomes" id="UP001595799"/>
    </source>
</evidence>
<feature type="domain" description="Large ribosomal subunit protein bL25 L25" evidence="7">
    <location>
        <begin position="7"/>
        <end position="94"/>
    </location>
</feature>
<dbReference type="PANTHER" id="PTHR33284">
    <property type="entry name" value="RIBOSOMAL PROTEIN L25/GLN-TRNA SYNTHETASE, ANTI-CODON-BINDING DOMAIN-CONTAINING PROTEIN"/>
    <property type="match status" value="1"/>
</dbReference>
<dbReference type="NCBIfam" id="NF004128">
    <property type="entry name" value="PRK05618.1-2"/>
    <property type="match status" value="1"/>
</dbReference>
<keyword evidence="4 5" id="KW-0687">Ribonucleoprotein</keyword>
<sequence>MSETRTLKAEKRERAGKGGARAVRRAGMVPAVIYGAKKDPVLITLEERDMVREIYTPGFFTHLFNIEVGGKKEQVLARDVQLHPVKELPMHVDFLRVSAKSRVSVEVPVHFINDEECKGIKVGGVLNVVRHTVELDCSAANIPEYIEIDLTGYDVGDSIHISEVSLPNDVAPTITDRDFTIATIAAPSALKGEDEEEEGEEEESEEGEADEETSAEEGSEEAEESSKE</sequence>
<dbReference type="Proteomes" id="UP001595799">
    <property type="component" value="Unassembled WGS sequence"/>
</dbReference>
<keyword evidence="10" id="KW-1185">Reference proteome</keyword>
<dbReference type="NCBIfam" id="TIGR00731">
    <property type="entry name" value="bL25_bact_ctc"/>
    <property type="match status" value="1"/>
</dbReference>
<dbReference type="InterPro" id="IPR020057">
    <property type="entry name" value="Ribosomal_bL25_b-dom"/>
</dbReference>
<feature type="region of interest" description="Disordered" evidence="6">
    <location>
        <begin position="185"/>
        <end position="228"/>
    </location>
</feature>
<dbReference type="Gene3D" id="2.170.120.20">
    <property type="entry name" value="Ribosomal protein L25, beta domain"/>
    <property type="match status" value="1"/>
</dbReference>
<dbReference type="InterPro" id="IPR020056">
    <property type="entry name" value="Rbsml_bL25/Gln-tRNA_synth_N"/>
</dbReference>
<dbReference type="NCBIfam" id="NF004612">
    <property type="entry name" value="PRK05943.1"/>
    <property type="match status" value="1"/>
</dbReference>
<evidence type="ECO:0000259" key="8">
    <source>
        <dbReference type="Pfam" id="PF14693"/>
    </source>
</evidence>
<gene>
    <name evidence="5" type="primary">rplY</name>
    <name evidence="5" type="synonym">ctc</name>
    <name evidence="9" type="ORF">ACFOW6_11100</name>
</gene>
<comment type="similarity">
    <text evidence="5">Belongs to the bacterial ribosomal protein bL25 family. CTC subfamily.</text>
</comment>
<dbReference type="PANTHER" id="PTHR33284:SF1">
    <property type="entry name" value="RIBOSOMAL PROTEIN L25_GLN-TRNA SYNTHETASE, ANTI-CODON-BINDING DOMAIN-CONTAINING PROTEIN"/>
    <property type="match status" value="1"/>
</dbReference>
<dbReference type="SUPFAM" id="SSF50715">
    <property type="entry name" value="Ribosomal protein L25-like"/>
    <property type="match status" value="1"/>
</dbReference>
<keyword evidence="1 5" id="KW-0699">rRNA-binding</keyword>
<dbReference type="InterPro" id="IPR001021">
    <property type="entry name" value="Ribosomal_bL25_long"/>
</dbReference>
<comment type="subunit">
    <text evidence="5">Part of the 50S ribosomal subunit; part of the 5S rRNA/L5/L18/L25 subcomplex. Contacts the 5S rRNA. Binds to the 5S rRNA independently of L5 and L18.</text>
</comment>
<keyword evidence="2 5" id="KW-0694">RNA-binding</keyword>
<proteinExistence type="inferred from homology"/>
<dbReference type="InterPro" id="IPR020930">
    <property type="entry name" value="Ribosomal_uL5_bac-type"/>
</dbReference>
<evidence type="ECO:0000256" key="2">
    <source>
        <dbReference type="ARBA" id="ARBA00022884"/>
    </source>
</evidence>
<dbReference type="EMBL" id="JBHSCW010000006">
    <property type="protein sequence ID" value="MFC4352089.1"/>
    <property type="molecule type" value="Genomic_DNA"/>
</dbReference>
<organism evidence="9 10">
    <name type="scientific">Fodinicurvata halophila</name>
    <dbReference type="NCBI Taxonomy" id="1419723"/>
    <lineage>
        <taxon>Bacteria</taxon>
        <taxon>Pseudomonadati</taxon>
        <taxon>Pseudomonadota</taxon>
        <taxon>Alphaproteobacteria</taxon>
        <taxon>Rhodospirillales</taxon>
        <taxon>Rhodovibrionaceae</taxon>
        <taxon>Fodinicurvata</taxon>
    </lineage>
</organism>
<name>A0ABV8UM39_9PROT</name>
<dbReference type="CDD" id="cd00495">
    <property type="entry name" value="Ribosomal_L25_TL5_CTC"/>
    <property type="match status" value="1"/>
</dbReference>
<dbReference type="InterPro" id="IPR029751">
    <property type="entry name" value="Ribosomal_L25_dom"/>
</dbReference>
<dbReference type="GO" id="GO:0005840">
    <property type="term" value="C:ribosome"/>
    <property type="evidence" value="ECO:0007669"/>
    <property type="project" value="UniProtKB-KW"/>
</dbReference>
<dbReference type="Pfam" id="PF01386">
    <property type="entry name" value="Ribosomal_L25p"/>
    <property type="match status" value="1"/>
</dbReference>
<reference evidence="10" key="1">
    <citation type="journal article" date="2019" name="Int. J. Syst. Evol. Microbiol.">
        <title>The Global Catalogue of Microorganisms (GCM) 10K type strain sequencing project: providing services to taxonomists for standard genome sequencing and annotation.</title>
        <authorList>
            <consortium name="The Broad Institute Genomics Platform"/>
            <consortium name="The Broad Institute Genome Sequencing Center for Infectious Disease"/>
            <person name="Wu L."/>
            <person name="Ma J."/>
        </authorList>
    </citation>
    <scope>NUCLEOTIDE SEQUENCE [LARGE SCALE GENOMIC DNA]</scope>
    <source>
        <strain evidence="10">CECT 8472</strain>
    </source>
</reference>
<evidence type="ECO:0000256" key="5">
    <source>
        <dbReference type="HAMAP-Rule" id="MF_01334"/>
    </source>
</evidence>
<feature type="compositionally biased region" description="Basic and acidic residues" evidence="6">
    <location>
        <begin position="1"/>
        <end position="16"/>
    </location>
</feature>
<dbReference type="InterPro" id="IPR037121">
    <property type="entry name" value="Ribosomal_bL25_C"/>
</dbReference>
<dbReference type="Pfam" id="PF14693">
    <property type="entry name" value="Ribosomal_TL5_C"/>
    <property type="match status" value="1"/>
</dbReference>
<feature type="region of interest" description="Disordered" evidence="6">
    <location>
        <begin position="1"/>
        <end position="20"/>
    </location>
</feature>
<evidence type="ECO:0000256" key="1">
    <source>
        <dbReference type="ARBA" id="ARBA00022730"/>
    </source>
</evidence>
<dbReference type="RefSeq" id="WP_382422440.1">
    <property type="nucleotide sequence ID" value="NZ_JBHSCW010000006.1"/>
</dbReference>